<organism evidence="2 3">
    <name type="scientific">Cucurbita argyrosperma subsp. sororia</name>
    <dbReference type="NCBI Taxonomy" id="37648"/>
    <lineage>
        <taxon>Eukaryota</taxon>
        <taxon>Viridiplantae</taxon>
        <taxon>Streptophyta</taxon>
        <taxon>Embryophyta</taxon>
        <taxon>Tracheophyta</taxon>
        <taxon>Spermatophyta</taxon>
        <taxon>Magnoliopsida</taxon>
        <taxon>eudicotyledons</taxon>
        <taxon>Gunneridae</taxon>
        <taxon>Pentapetalae</taxon>
        <taxon>rosids</taxon>
        <taxon>fabids</taxon>
        <taxon>Cucurbitales</taxon>
        <taxon>Cucurbitaceae</taxon>
        <taxon>Cucurbiteae</taxon>
        <taxon>Cucurbita</taxon>
    </lineage>
</organism>
<feature type="non-terminal residue" evidence="2">
    <location>
        <position position="1"/>
    </location>
</feature>
<dbReference type="InterPro" id="IPR012328">
    <property type="entry name" value="Chalcone/stilbene_synt_C"/>
</dbReference>
<keyword evidence="3" id="KW-1185">Reference proteome</keyword>
<protein>
    <submittedName>
        <fullName evidence="2">Chalcone synthase 1</fullName>
    </submittedName>
</protein>
<name>A0AAV6N7X6_9ROSI</name>
<gene>
    <name evidence="2" type="primary">CHS1</name>
    <name evidence="2" type="ORF">SDJN03_13268</name>
</gene>
<dbReference type="EMBL" id="JAGKQH010000008">
    <property type="protein sequence ID" value="KAG6593792.1"/>
    <property type="molecule type" value="Genomic_DNA"/>
</dbReference>
<accession>A0AAV6N7X6</accession>
<comment type="caution">
    <text evidence="2">The sequence shown here is derived from an EMBL/GenBank/DDBJ whole genome shotgun (WGS) entry which is preliminary data.</text>
</comment>
<reference evidence="2 3" key="1">
    <citation type="journal article" date="2021" name="Hortic Res">
        <title>The domestication of Cucurbita argyrosperma as revealed by the genome of its wild relative.</title>
        <authorList>
            <person name="Barrera-Redondo J."/>
            <person name="Sanchez-de la Vega G."/>
            <person name="Aguirre-Liguori J.A."/>
            <person name="Castellanos-Morales G."/>
            <person name="Gutierrez-Guerrero Y.T."/>
            <person name="Aguirre-Dugua X."/>
            <person name="Aguirre-Planter E."/>
            <person name="Tenaillon M.I."/>
            <person name="Lira-Saade R."/>
            <person name="Eguiarte L.E."/>
        </authorList>
    </citation>
    <scope>NUCLEOTIDE SEQUENCE [LARGE SCALE GENOMIC DNA]</scope>
    <source>
        <strain evidence="2">JBR-2021</strain>
    </source>
</reference>
<dbReference type="Proteomes" id="UP000685013">
    <property type="component" value="Chromosome 8"/>
</dbReference>
<dbReference type="Pfam" id="PF02797">
    <property type="entry name" value="Chal_sti_synt_C"/>
    <property type="match status" value="1"/>
</dbReference>
<evidence type="ECO:0000313" key="3">
    <source>
        <dbReference type="Proteomes" id="UP000685013"/>
    </source>
</evidence>
<evidence type="ECO:0000313" key="2">
    <source>
        <dbReference type="EMBL" id="KAG6593792.1"/>
    </source>
</evidence>
<proteinExistence type="predicted"/>
<evidence type="ECO:0000259" key="1">
    <source>
        <dbReference type="Pfam" id="PF02797"/>
    </source>
</evidence>
<dbReference type="AlphaFoldDB" id="A0AAV6N7X6"/>
<sequence length="96" mass="10648">MAIRVKLGLLLDALAHWAFLIGTRLLDRASWWAVDLGRIKMESGLGLEKLRASRHVTRESGNMSGAACVLFILDRMRKKSSENGLMTAGMGWNGVY</sequence>
<feature type="domain" description="Chalcone/stilbene synthase C-terminal" evidence="1">
    <location>
        <begin position="38"/>
        <end position="91"/>
    </location>
</feature>